<gene>
    <name evidence="1" type="ORF">TIFTF001_004507</name>
</gene>
<reference evidence="1" key="1">
    <citation type="submission" date="2023-07" db="EMBL/GenBank/DDBJ databases">
        <title>draft genome sequence of fig (Ficus carica).</title>
        <authorList>
            <person name="Takahashi T."/>
            <person name="Nishimura K."/>
        </authorList>
    </citation>
    <scope>NUCLEOTIDE SEQUENCE</scope>
</reference>
<keyword evidence="2" id="KW-1185">Reference proteome</keyword>
<proteinExistence type="predicted"/>
<organism evidence="1 2">
    <name type="scientific">Ficus carica</name>
    <name type="common">Common fig</name>
    <dbReference type="NCBI Taxonomy" id="3494"/>
    <lineage>
        <taxon>Eukaryota</taxon>
        <taxon>Viridiplantae</taxon>
        <taxon>Streptophyta</taxon>
        <taxon>Embryophyta</taxon>
        <taxon>Tracheophyta</taxon>
        <taxon>Spermatophyta</taxon>
        <taxon>Magnoliopsida</taxon>
        <taxon>eudicotyledons</taxon>
        <taxon>Gunneridae</taxon>
        <taxon>Pentapetalae</taxon>
        <taxon>rosids</taxon>
        <taxon>fabids</taxon>
        <taxon>Rosales</taxon>
        <taxon>Moraceae</taxon>
        <taxon>Ficeae</taxon>
        <taxon>Ficus</taxon>
    </lineage>
</organism>
<dbReference type="EMBL" id="BTGU01000004">
    <property type="protein sequence ID" value="GMN34096.1"/>
    <property type="molecule type" value="Genomic_DNA"/>
</dbReference>
<name>A0AA87ZYF9_FICCA</name>
<dbReference type="Proteomes" id="UP001187192">
    <property type="component" value="Unassembled WGS sequence"/>
</dbReference>
<comment type="caution">
    <text evidence="1">The sequence shown here is derived from an EMBL/GenBank/DDBJ whole genome shotgun (WGS) entry which is preliminary data.</text>
</comment>
<sequence>MRARGKRIGIVGKSEAGMSCNVERSREGSERPQDCFLGGVEIRLATQMIVGSGAQLSRVGEVLLQLNFDNPVSPDNVDCFISKDFFL</sequence>
<accession>A0AA87ZYF9</accession>
<evidence type="ECO:0000313" key="2">
    <source>
        <dbReference type="Proteomes" id="UP001187192"/>
    </source>
</evidence>
<evidence type="ECO:0000313" key="1">
    <source>
        <dbReference type="EMBL" id="GMN34096.1"/>
    </source>
</evidence>
<protein>
    <submittedName>
        <fullName evidence="1">Uncharacterized protein</fullName>
    </submittedName>
</protein>
<dbReference type="AlphaFoldDB" id="A0AA87ZYF9"/>